<reference evidence="2" key="1">
    <citation type="submission" date="2022-03" db="EMBL/GenBank/DDBJ databases">
        <authorList>
            <person name="Legras J.-L."/>
            <person name="Devillers H."/>
            <person name="Grondin C."/>
        </authorList>
    </citation>
    <scope>NUCLEOTIDE SEQUENCE</scope>
    <source>
        <strain evidence="2">CLIB 1423</strain>
    </source>
</reference>
<dbReference type="Proteomes" id="UP000837801">
    <property type="component" value="Unassembled WGS sequence"/>
</dbReference>
<accession>A0A9P0W0Q9</accession>
<gene>
    <name evidence="2" type="ORF">CLIB1423_19S02256</name>
</gene>
<proteinExistence type="predicted"/>
<evidence type="ECO:0000313" key="3">
    <source>
        <dbReference type="Proteomes" id="UP000837801"/>
    </source>
</evidence>
<sequence>MYAGSIKYGYFGEYGENLARIRVHIASRRRPDPTSIAGARPSSVHMSLASSWFQGAPLAIFLFLSAWLRIFPSRCVLKNCCNLWDEVHVTRHGVSRSRSECAIVANHIELFQPISSRSGVCSYLFTFSKVSRFDTTESSWPSSAFYTTIYKFKSMMPTGEAV</sequence>
<dbReference type="EMBL" id="CAKXYY010000019">
    <property type="protein sequence ID" value="CAH2354904.1"/>
    <property type="molecule type" value="Genomic_DNA"/>
</dbReference>
<dbReference type="AlphaFoldDB" id="A0A9P0W0Q9"/>
<keyword evidence="1" id="KW-0812">Transmembrane</keyword>
<evidence type="ECO:0000256" key="1">
    <source>
        <dbReference type="SAM" id="Phobius"/>
    </source>
</evidence>
<name>A0A9P0W0Q9_9ASCO</name>
<comment type="caution">
    <text evidence="2">The sequence shown here is derived from an EMBL/GenBank/DDBJ whole genome shotgun (WGS) entry which is preliminary data.</text>
</comment>
<evidence type="ECO:0000313" key="2">
    <source>
        <dbReference type="EMBL" id="CAH2354904.1"/>
    </source>
</evidence>
<keyword evidence="1" id="KW-1133">Transmembrane helix</keyword>
<feature type="transmembrane region" description="Helical" evidence="1">
    <location>
        <begin position="51"/>
        <end position="68"/>
    </location>
</feature>
<keyword evidence="3" id="KW-1185">Reference proteome</keyword>
<keyword evidence="1" id="KW-0472">Membrane</keyword>
<protein>
    <submittedName>
        <fullName evidence="2">Uncharacterized protein</fullName>
    </submittedName>
</protein>
<organism evidence="2 3">
    <name type="scientific">[Candida] railenensis</name>
    <dbReference type="NCBI Taxonomy" id="45579"/>
    <lineage>
        <taxon>Eukaryota</taxon>
        <taxon>Fungi</taxon>
        <taxon>Dikarya</taxon>
        <taxon>Ascomycota</taxon>
        <taxon>Saccharomycotina</taxon>
        <taxon>Pichiomycetes</taxon>
        <taxon>Debaryomycetaceae</taxon>
        <taxon>Kurtzmaniella</taxon>
    </lineage>
</organism>